<protein>
    <submittedName>
        <fullName evidence="2">Protein PIF</fullName>
    </submittedName>
</protein>
<dbReference type="OrthoDB" id="10332474at2759"/>
<dbReference type="InterPro" id="IPR002557">
    <property type="entry name" value="Chitin-bd_dom"/>
</dbReference>
<evidence type="ECO:0000313" key="3">
    <source>
        <dbReference type="Proteomes" id="UP000242188"/>
    </source>
</evidence>
<dbReference type="EMBL" id="NEDP02005344">
    <property type="protein sequence ID" value="OWF41882.1"/>
    <property type="molecule type" value="Genomic_DNA"/>
</dbReference>
<gene>
    <name evidence="2" type="ORF">KP79_PYT12364</name>
</gene>
<dbReference type="GO" id="GO:0008061">
    <property type="term" value="F:chitin binding"/>
    <property type="evidence" value="ECO:0007669"/>
    <property type="project" value="InterPro"/>
</dbReference>
<evidence type="ECO:0000259" key="1">
    <source>
        <dbReference type="PROSITE" id="PS50940"/>
    </source>
</evidence>
<feature type="domain" description="Chitin-binding type-2" evidence="1">
    <location>
        <begin position="31"/>
        <end position="75"/>
    </location>
</feature>
<dbReference type="GO" id="GO:0005576">
    <property type="term" value="C:extracellular region"/>
    <property type="evidence" value="ECO:0007669"/>
    <property type="project" value="InterPro"/>
</dbReference>
<reference evidence="2 3" key="1">
    <citation type="journal article" date="2017" name="Nat. Ecol. Evol.">
        <title>Scallop genome provides insights into evolution of bilaterian karyotype and development.</title>
        <authorList>
            <person name="Wang S."/>
            <person name="Zhang J."/>
            <person name="Jiao W."/>
            <person name="Li J."/>
            <person name="Xun X."/>
            <person name="Sun Y."/>
            <person name="Guo X."/>
            <person name="Huan P."/>
            <person name="Dong B."/>
            <person name="Zhang L."/>
            <person name="Hu X."/>
            <person name="Sun X."/>
            <person name="Wang J."/>
            <person name="Zhao C."/>
            <person name="Wang Y."/>
            <person name="Wang D."/>
            <person name="Huang X."/>
            <person name="Wang R."/>
            <person name="Lv J."/>
            <person name="Li Y."/>
            <person name="Zhang Z."/>
            <person name="Liu B."/>
            <person name="Lu W."/>
            <person name="Hui Y."/>
            <person name="Liang J."/>
            <person name="Zhou Z."/>
            <person name="Hou R."/>
            <person name="Li X."/>
            <person name="Liu Y."/>
            <person name="Li H."/>
            <person name="Ning X."/>
            <person name="Lin Y."/>
            <person name="Zhao L."/>
            <person name="Xing Q."/>
            <person name="Dou J."/>
            <person name="Li Y."/>
            <person name="Mao J."/>
            <person name="Guo H."/>
            <person name="Dou H."/>
            <person name="Li T."/>
            <person name="Mu C."/>
            <person name="Jiang W."/>
            <person name="Fu Q."/>
            <person name="Fu X."/>
            <person name="Miao Y."/>
            <person name="Liu J."/>
            <person name="Yu Q."/>
            <person name="Li R."/>
            <person name="Liao H."/>
            <person name="Li X."/>
            <person name="Kong Y."/>
            <person name="Jiang Z."/>
            <person name="Chourrout D."/>
            <person name="Li R."/>
            <person name="Bao Z."/>
        </authorList>
    </citation>
    <scope>NUCLEOTIDE SEQUENCE [LARGE SCALE GENOMIC DNA]</scope>
    <source>
        <strain evidence="2 3">PY_sf001</strain>
    </source>
</reference>
<dbReference type="InterPro" id="IPR036508">
    <property type="entry name" value="Chitin-bd_dom_sf"/>
</dbReference>
<organism evidence="2 3">
    <name type="scientific">Mizuhopecten yessoensis</name>
    <name type="common">Japanese scallop</name>
    <name type="synonym">Patinopecten yessoensis</name>
    <dbReference type="NCBI Taxonomy" id="6573"/>
    <lineage>
        <taxon>Eukaryota</taxon>
        <taxon>Metazoa</taxon>
        <taxon>Spiralia</taxon>
        <taxon>Lophotrochozoa</taxon>
        <taxon>Mollusca</taxon>
        <taxon>Bivalvia</taxon>
        <taxon>Autobranchia</taxon>
        <taxon>Pteriomorphia</taxon>
        <taxon>Pectinida</taxon>
        <taxon>Pectinoidea</taxon>
        <taxon>Pectinidae</taxon>
        <taxon>Mizuhopecten</taxon>
    </lineage>
</organism>
<accession>A0A210PZH4</accession>
<proteinExistence type="predicted"/>
<dbReference type="Pfam" id="PF01607">
    <property type="entry name" value="CBM_14"/>
    <property type="match status" value="1"/>
</dbReference>
<keyword evidence="3" id="KW-1185">Reference proteome</keyword>
<dbReference type="SUPFAM" id="SSF57625">
    <property type="entry name" value="Invertebrate chitin-binding proteins"/>
    <property type="match status" value="1"/>
</dbReference>
<comment type="caution">
    <text evidence="2">The sequence shown here is derived from an EMBL/GenBank/DDBJ whole genome shotgun (WGS) entry which is preliminary data.</text>
</comment>
<name>A0A210PZH4_MIZYE</name>
<sequence>MDTDMCDTFITCQECEKCIPGPAGRKYVGCPHDCARYVHCPASGYDTLEKMCPHGLLWSNGQQKCVQPTDSECDVCSEKLSGSEVWYSCKEFWKCGGDHGKLQLQCCPDGFLFIAGLGCMKDVDNSCKKQCYAQPSLDDQTKNCTYRPSALGAYWFEDLTSDLRKTRACPVGTQFSPQVCQCVMAYDLPPAVSFNRGCHTMVNMAFRSRDQDTENTPSKVRYKNVAYINNESAMLRQDSSISFWYFSNIDMGDMLFLHMRILPELAAPPQAILHNGGCETFSKPTLMVGMDTADTISEVVYIFGITLDETDEMVFLNVTAKRSSEYSDVLLRFDGSTLDVEVNGKMAESKFETKGSIARSRGPLQLGGKACSIGYNAFSGLVDMIEVTTCGKD</sequence>
<dbReference type="PROSITE" id="PS50940">
    <property type="entry name" value="CHIT_BIND_II"/>
    <property type="match status" value="1"/>
</dbReference>
<evidence type="ECO:0000313" key="2">
    <source>
        <dbReference type="EMBL" id="OWF41882.1"/>
    </source>
</evidence>
<dbReference type="Proteomes" id="UP000242188">
    <property type="component" value="Unassembled WGS sequence"/>
</dbReference>
<dbReference type="AlphaFoldDB" id="A0A210PZH4"/>